<accession>A0A239Z7E9</accession>
<evidence type="ECO:0000313" key="1">
    <source>
        <dbReference type="EMBL" id="SNV67171.1"/>
    </source>
</evidence>
<dbReference type="Proteomes" id="UP000215374">
    <property type="component" value="Chromosome 1"/>
</dbReference>
<gene>
    <name evidence="1" type="primary">NarJ</name>
    <name evidence="1" type="ORF">SAMEA4535761_01055</name>
</gene>
<dbReference type="AlphaFoldDB" id="A0A239Z7E9"/>
<name>A0A239Z7E9_9CORY</name>
<sequence length="93" mass="9846">MLEALALADASVTDNAVAMVASHRDGIEVLRRALSDLGSPYAHVITALCMALPEMAPETVQSYVNLIRQGPPAELVGIETQPLPFPTAVPQHS</sequence>
<dbReference type="EC" id="1.7.99.4" evidence="1"/>
<evidence type="ECO:0000313" key="2">
    <source>
        <dbReference type="Proteomes" id="UP000215374"/>
    </source>
</evidence>
<organism evidence="1 2">
    <name type="scientific">Corynebacterium imitans</name>
    <dbReference type="NCBI Taxonomy" id="156978"/>
    <lineage>
        <taxon>Bacteria</taxon>
        <taxon>Bacillati</taxon>
        <taxon>Actinomycetota</taxon>
        <taxon>Actinomycetes</taxon>
        <taxon>Mycobacteriales</taxon>
        <taxon>Corynebacteriaceae</taxon>
        <taxon>Corynebacterium</taxon>
    </lineage>
</organism>
<reference evidence="1 2" key="1">
    <citation type="submission" date="2017-06" db="EMBL/GenBank/DDBJ databases">
        <authorList>
            <consortium name="Pathogen Informatics"/>
        </authorList>
    </citation>
    <scope>NUCLEOTIDE SEQUENCE [LARGE SCALE GENOMIC DNA]</scope>
    <source>
        <strain evidence="1 2">NCTC13015</strain>
    </source>
</reference>
<proteinExistence type="predicted"/>
<protein>
    <submittedName>
        <fullName evidence="1">Nitrate reductase delta subunit</fullName>
        <ecNumber evidence="1">1.7.99.4</ecNumber>
    </submittedName>
</protein>
<dbReference type="EMBL" id="LT906467">
    <property type="protein sequence ID" value="SNV67171.1"/>
    <property type="molecule type" value="Genomic_DNA"/>
</dbReference>
<keyword evidence="1" id="KW-0560">Oxidoreductase</keyword>
<dbReference type="GO" id="GO:0016491">
    <property type="term" value="F:oxidoreductase activity"/>
    <property type="evidence" value="ECO:0007669"/>
    <property type="project" value="UniProtKB-KW"/>
</dbReference>